<feature type="domain" description="NADH-Ubiquinone oxidoreductase (complex I) chain 5 N-terminal" evidence="19">
    <location>
        <begin position="48"/>
        <end position="92"/>
    </location>
</feature>
<evidence type="ECO:0000256" key="9">
    <source>
        <dbReference type="ARBA" id="ARBA00022967"/>
    </source>
</evidence>
<keyword evidence="8" id="KW-0999">Mitochondrion inner membrane</keyword>
<evidence type="ECO:0000256" key="17">
    <source>
        <dbReference type="RuleBase" id="RU003404"/>
    </source>
</evidence>
<evidence type="ECO:0000256" key="1">
    <source>
        <dbReference type="ARBA" id="ARBA00003257"/>
    </source>
</evidence>
<reference evidence="21" key="1">
    <citation type="journal article" date="2021" name="Int. J. Mol. Sci.">
        <title>Mitochondrial Genomes, Phylogenetic Associations, and SNP Recovery for the Key Invasive Ponto-Caspian Amphipods in Europe.</title>
        <authorList>
            <person name="Mamos T."/>
            <person name="Grabowski M."/>
            <person name="Rewicz T."/>
            <person name="Bojko J."/>
            <person name="Strapagiel D."/>
            <person name="Burzynski A."/>
        </authorList>
    </citation>
    <scope>NUCLEOTIDE SEQUENCE</scope>
    <source>
        <strain evidence="21">PPOv0</strain>
    </source>
</reference>
<evidence type="ECO:0000256" key="15">
    <source>
        <dbReference type="ARBA" id="ARBA00023136"/>
    </source>
</evidence>
<keyword evidence="9" id="KW-1278">Translocase</keyword>
<evidence type="ECO:0000256" key="6">
    <source>
        <dbReference type="ARBA" id="ARBA00022660"/>
    </source>
</evidence>
<dbReference type="Pfam" id="PF00662">
    <property type="entry name" value="Proton_antipo_N"/>
    <property type="match status" value="1"/>
</dbReference>
<evidence type="ECO:0000256" key="16">
    <source>
        <dbReference type="ARBA" id="ARBA00049551"/>
    </source>
</evidence>
<feature type="transmembrane region" description="Helical" evidence="17">
    <location>
        <begin position="419"/>
        <end position="442"/>
    </location>
</feature>
<feature type="transmembrane region" description="Helical" evidence="17">
    <location>
        <begin position="376"/>
        <end position="398"/>
    </location>
</feature>
<keyword evidence="7 17" id="KW-0812">Transmembrane</keyword>
<evidence type="ECO:0000256" key="5">
    <source>
        <dbReference type="ARBA" id="ARBA00022448"/>
    </source>
</evidence>
<evidence type="ECO:0000256" key="2">
    <source>
        <dbReference type="ARBA" id="ARBA00004448"/>
    </source>
</evidence>
<evidence type="ECO:0000256" key="4">
    <source>
        <dbReference type="ARBA" id="ARBA00021096"/>
    </source>
</evidence>
<protein>
    <recommendedName>
        <fullName evidence="4 17">NADH-ubiquinone oxidoreductase chain 5</fullName>
        <ecNumber evidence="3 17">7.1.1.2</ecNumber>
    </recommendedName>
</protein>
<comment type="similarity">
    <text evidence="17">Belongs to the complex I subunit 5 family.</text>
</comment>
<dbReference type="Pfam" id="PF00361">
    <property type="entry name" value="Proton_antipo_M"/>
    <property type="match status" value="1"/>
</dbReference>
<comment type="function">
    <text evidence="17">Core subunit of the mitochondrial membrane respiratory chain NADH dehydrogenase (Complex I) which catalyzes electron transfer from NADH through the respiratory chain, using ubiquinone as an electron acceptor. Essential for the catalytic activity and assembly of complex I.</text>
</comment>
<keyword evidence="11 17" id="KW-1133">Transmembrane helix</keyword>
<proteinExistence type="inferred from homology"/>
<keyword evidence="6" id="KW-0679">Respiratory chain</keyword>
<dbReference type="InterPro" id="IPR010934">
    <property type="entry name" value="NADH_DH_su5_C"/>
</dbReference>
<feature type="transmembrane region" description="Helical" evidence="17">
    <location>
        <begin position="113"/>
        <end position="133"/>
    </location>
</feature>
<keyword evidence="5 17" id="KW-0813">Transport</keyword>
<dbReference type="PANTHER" id="PTHR42829">
    <property type="entry name" value="NADH-UBIQUINONE OXIDOREDUCTASE CHAIN 5"/>
    <property type="match status" value="1"/>
</dbReference>
<keyword evidence="14 17" id="KW-0496">Mitochondrion</keyword>
<geneLocation type="mitochondrion" evidence="21"/>
<feature type="transmembrane region" description="Helical" evidence="17">
    <location>
        <begin position="51"/>
        <end position="76"/>
    </location>
</feature>
<comment type="subcellular location">
    <subcellularLocation>
        <location evidence="2">Mitochondrion inner membrane</location>
        <topology evidence="2">Multi-pass membrane protein</topology>
    </subcellularLocation>
</comment>
<evidence type="ECO:0000256" key="12">
    <source>
        <dbReference type="ARBA" id="ARBA00023027"/>
    </source>
</evidence>
<feature type="transmembrane region" description="Helical" evidence="17">
    <location>
        <begin position="550"/>
        <end position="570"/>
    </location>
</feature>
<dbReference type="EMBL" id="BK059235">
    <property type="protein sequence ID" value="DAZ91362.1"/>
    <property type="molecule type" value="Genomic_DNA"/>
</dbReference>
<evidence type="ECO:0000256" key="7">
    <source>
        <dbReference type="ARBA" id="ARBA00022692"/>
    </source>
</evidence>
<feature type="domain" description="NADH dehydrogenase subunit 5 C-terminal" evidence="20">
    <location>
        <begin position="392"/>
        <end position="570"/>
    </location>
</feature>
<evidence type="ECO:0000259" key="20">
    <source>
        <dbReference type="Pfam" id="PF06455"/>
    </source>
</evidence>
<dbReference type="AlphaFoldDB" id="A0A9N6YJL2"/>
<accession>A0A9N6YJL2</accession>
<evidence type="ECO:0000313" key="21">
    <source>
        <dbReference type="EMBL" id="DAZ91362.1"/>
    </source>
</evidence>
<dbReference type="GO" id="GO:0042773">
    <property type="term" value="P:ATP synthesis coupled electron transport"/>
    <property type="evidence" value="ECO:0007669"/>
    <property type="project" value="InterPro"/>
</dbReference>
<feature type="transmembrane region" description="Helical" evidence="17">
    <location>
        <begin position="495"/>
        <end position="518"/>
    </location>
</feature>
<dbReference type="EC" id="7.1.1.2" evidence="3 17"/>
<dbReference type="PANTHER" id="PTHR42829:SF2">
    <property type="entry name" value="NADH-UBIQUINONE OXIDOREDUCTASE CHAIN 5"/>
    <property type="match status" value="1"/>
</dbReference>
<feature type="transmembrane region" description="Helical" evidence="17">
    <location>
        <begin position="338"/>
        <end position="356"/>
    </location>
</feature>
<evidence type="ECO:0000256" key="13">
    <source>
        <dbReference type="ARBA" id="ARBA00023075"/>
    </source>
</evidence>
<name>A0A9N6YJL2_9CRUS</name>
<dbReference type="Pfam" id="PF06455">
    <property type="entry name" value="NADH5_C"/>
    <property type="match status" value="1"/>
</dbReference>
<evidence type="ECO:0000259" key="19">
    <source>
        <dbReference type="Pfam" id="PF00662"/>
    </source>
</evidence>
<keyword evidence="13 17" id="KW-0830">Ubiquinone</keyword>
<evidence type="ECO:0000256" key="11">
    <source>
        <dbReference type="ARBA" id="ARBA00022989"/>
    </source>
</evidence>
<dbReference type="InterPro" id="IPR001516">
    <property type="entry name" value="Proton_antipo_N"/>
</dbReference>
<evidence type="ECO:0000259" key="18">
    <source>
        <dbReference type="Pfam" id="PF00361"/>
    </source>
</evidence>
<dbReference type="GO" id="GO:0005743">
    <property type="term" value="C:mitochondrial inner membrane"/>
    <property type="evidence" value="ECO:0007669"/>
    <property type="project" value="UniProtKB-SubCell"/>
</dbReference>
<feature type="transmembrane region" description="Helical" evidence="17">
    <location>
        <begin position="88"/>
        <end position="107"/>
    </location>
</feature>
<feature type="transmembrane region" description="Helical" evidence="17">
    <location>
        <begin position="215"/>
        <end position="231"/>
    </location>
</feature>
<dbReference type="GO" id="GO:0015990">
    <property type="term" value="P:electron transport coupled proton transport"/>
    <property type="evidence" value="ECO:0007669"/>
    <property type="project" value="TreeGrafter"/>
</dbReference>
<feature type="transmembrane region" description="Helical" evidence="17">
    <location>
        <begin position="295"/>
        <end position="317"/>
    </location>
</feature>
<evidence type="ECO:0000256" key="8">
    <source>
        <dbReference type="ARBA" id="ARBA00022792"/>
    </source>
</evidence>
<feature type="transmembrane region" description="Helical" evidence="17">
    <location>
        <begin position="271"/>
        <end position="289"/>
    </location>
</feature>
<feature type="transmembrane region" description="Helical" evidence="17">
    <location>
        <begin position="454"/>
        <end position="474"/>
    </location>
</feature>
<evidence type="ECO:0000256" key="14">
    <source>
        <dbReference type="ARBA" id="ARBA00023128"/>
    </source>
</evidence>
<keyword evidence="10" id="KW-0249">Electron transport</keyword>
<organism evidence="21">
    <name type="scientific">Pandorites podoceroides</name>
    <dbReference type="NCBI Taxonomy" id="1842081"/>
    <lineage>
        <taxon>Eukaryota</taxon>
        <taxon>Metazoa</taxon>
        <taxon>Ecdysozoa</taxon>
        <taxon>Arthropoda</taxon>
        <taxon>Crustacea</taxon>
        <taxon>Multicrustacea</taxon>
        <taxon>Malacostraca</taxon>
        <taxon>Eumalacostraca</taxon>
        <taxon>Peracarida</taxon>
        <taxon>Amphipoda</taxon>
        <taxon>Senticaudata</taxon>
        <taxon>Gammarida</taxon>
        <taxon>Gammaridira</taxon>
        <taxon>Gammaroidea</taxon>
        <taxon>Pontogammaridae</taxon>
        <taxon>Pandorites</taxon>
    </lineage>
</organism>
<dbReference type="InterPro" id="IPR001750">
    <property type="entry name" value="ND/Mrp_TM"/>
</dbReference>
<comment type="catalytic activity">
    <reaction evidence="16 17">
        <text>a ubiquinone + NADH + 5 H(+)(in) = a ubiquinol + NAD(+) + 4 H(+)(out)</text>
        <dbReference type="Rhea" id="RHEA:29091"/>
        <dbReference type="Rhea" id="RHEA-COMP:9565"/>
        <dbReference type="Rhea" id="RHEA-COMP:9566"/>
        <dbReference type="ChEBI" id="CHEBI:15378"/>
        <dbReference type="ChEBI" id="CHEBI:16389"/>
        <dbReference type="ChEBI" id="CHEBI:17976"/>
        <dbReference type="ChEBI" id="CHEBI:57540"/>
        <dbReference type="ChEBI" id="CHEBI:57945"/>
        <dbReference type="EC" id="7.1.1.2"/>
    </reaction>
</comment>
<reference evidence="21" key="2">
    <citation type="submission" date="2021-08" db="EMBL/GenBank/DDBJ databases">
        <authorList>
            <person name="Burzynski A."/>
        </authorList>
    </citation>
    <scope>NUCLEOTIDE SEQUENCE</scope>
    <source>
        <strain evidence="21">PPOv0</strain>
    </source>
</reference>
<feature type="transmembrane region" description="Helical" evidence="17">
    <location>
        <begin position="181"/>
        <end position="203"/>
    </location>
</feature>
<dbReference type="GO" id="GO:0003954">
    <property type="term" value="F:NADH dehydrogenase activity"/>
    <property type="evidence" value="ECO:0007669"/>
    <property type="project" value="TreeGrafter"/>
</dbReference>
<dbReference type="GO" id="GO:0008137">
    <property type="term" value="F:NADH dehydrogenase (ubiquinone) activity"/>
    <property type="evidence" value="ECO:0007669"/>
    <property type="project" value="UniProtKB-EC"/>
</dbReference>
<sequence length="573" mass="63874">MFMVEKKMYSIFSTGLILFSLINFSLAVMSTFLQKMIIVEWEIWGIMGSSINMSMLFDWMSLLFLSVVSVISGSVMKYSEHYMNMEKNYLRFIFILMTFVLSMLFLIISPNLISLLLGWDGLGLSSYALVIFYQSESSNNAGMITILSNRVGDVAILLSVGLMLKEGDWGFYWMFKENWESVVFLLILASITKSAQMPFSAWLPAAMAAPTPVSALVHSSTLVTAGVYLLIRFSEVVMNSSKLSWMLLMLSSMTMIMAGLGALYESDLKKVIALSTLSQLGVMIMILSLNMKELAFFHLITHALFKSTLFMCGGSMIHSVSGSQDSRMMSAFHVSSPLLGVAFSVTNMALCGFPFLAGYYSKDSLLEYMFMSSECWWVFFMAGLGTGLTVAYSLRIGYISSMNISVSQSVSGASDLTKIEIVSLMFLFMASILGGFLLIWVLMPSLKPSVLSEIEKWMVVMVSGMGGMKMFGMVQKNMLKQNLKVKKGFLFFSSMWFLPMMSTKFMMNFFMSAGYMSLKTMDKGWLELYGGMGGKMMLLKTSGILQKSQFSSSLVSSYLISSILGILLIFSQI</sequence>
<feature type="transmembrane region" description="Helical" evidence="17">
    <location>
        <begin position="243"/>
        <end position="264"/>
    </location>
</feature>
<feature type="domain" description="NADH:quinone oxidoreductase/Mrp antiporter transmembrane" evidence="18">
    <location>
        <begin position="109"/>
        <end position="384"/>
    </location>
</feature>
<keyword evidence="15 17" id="KW-0472">Membrane</keyword>
<evidence type="ECO:0000256" key="10">
    <source>
        <dbReference type="ARBA" id="ARBA00022982"/>
    </source>
</evidence>
<evidence type="ECO:0000256" key="3">
    <source>
        <dbReference type="ARBA" id="ARBA00012944"/>
    </source>
</evidence>
<keyword evidence="12 17" id="KW-0520">NAD</keyword>
<dbReference type="InterPro" id="IPR003945">
    <property type="entry name" value="NU5C-like"/>
</dbReference>
<comment type="function">
    <text evidence="1">Core subunit of the mitochondrial membrane respiratory chain NADH dehydrogenase (Complex I) that is believed to belong to the minimal assembly required for catalysis. Complex I functions in the transfer of electrons from NADH to the respiratory chain. The immediate electron acceptor for the enzyme is believed to be ubiquinone.</text>
</comment>
<dbReference type="PRINTS" id="PR01434">
    <property type="entry name" value="NADHDHGNASE5"/>
</dbReference>